<sequence length="137" mass="15408">MHTRENAERNEFHLNRIMNIKLDDGDTRHVLKLIVPGGDGKESEEVVFTMNGIICHADLPPIFRVPKTINDKPTILLQKMTIIGLGATFFQEVMDALQEVNLIAEGEFHQGELETWAPTTFGGAPAMECTNRHLKKL</sequence>
<organism evidence="1 2">
    <name type="scientific">Armillaria gallica</name>
    <name type="common">Bulbous honey fungus</name>
    <name type="synonym">Armillaria bulbosa</name>
    <dbReference type="NCBI Taxonomy" id="47427"/>
    <lineage>
        <taxon>Eukaryota</taxon>
        <taxon>Fungi</taxon>
        <taxon>Dikarya</taxon>
        <taxon>Basidiomycota</taxon>
        <taxon>Agaricomycotina</taxon>
        <taxon>Agaricomycetes</taxon>
        <taxon>Agaricomycetidae</taxon>
        <taxon>Agaricales</taxon>
        <taxon>Marasmiineae</taxon>
        <taxon>Physalacriaceae</taxon>
        <taxon>Armillaria</taxon>
    </lineage>
</organism>
<name>A0A2H3CWI8_ARMGA</name>
<protein>
    <submittedName>
        <fullName evidence="1">Uncharacterized protein</fullName>
    </submittedName>
</protein>
<reference evidence="2" key="1">
    <citation type="journal article" date="2017" name="Nat. Ecol. Evol.">
        <title>Genome expansion and lineage-specific genetic innovations in the forest pathogenic fungi Armillaria.</title>
        <authorList>
            <person name="Sipos G."/>
            <person name="Prasanna A.N."/>
            <person name="Walter M.C."/>
            <person name="O'Connor E."/>
            <person name="Balint B."/>
            <person name="Krizsan K."/>
            <person name="Kiss B."/>
            <person name="Hess J."/>
            <person name="Varga T."/>
            <person name="Slot J."/>
            <person name="Riley R."/>
            <person name="Boka B."/>
            <person name="Rigling D."/>
            <person name="Barry K."/>
            <person name="Lee J."/>
            <person name="Mihaltcheva S."/>
            <person name="LaButti K."/>
            <person name="Lipzen A."/>
            <person name="Waldron R."/>
            <person name="Moloney N.M."/>
            <person name="Sperisen C."/>
            <person name="Kredics L."/>
            <person name="Vagvoelgyi C."/>
            <person name="Patrignani A."/>
            <person name="Fitzpatrick D."/>
            <person name="Nagy I."/>
            <person name="Doyle S."/>
            <person name="Anderson J.B."/>
            <person name="Grigoriev I.V."/>
            <person name="Gueldener U."/>
            <person name="Muensterkoetter M."/>
            <person name="Nagy L.G."/>
        </authorList>
    </citation>
    <scope>NUCLEOTIDE SEQUENCE [LARGE SCALE GENOMIC DNA]</scope>
    <source>
        <strain evidence="2">Ar21-2</strain>
    </source>
</reference>
<gene>
    <name evidence="1" type="ORF">ARMGADRAFT_1034942</name>
</gene>
<dbReference type="OrthoDB" id="3269456at2759"/>
<evidence type="ECO:0000313" key="1">
    <source>
        <dbReference type="EMBL" id="PBK87389.1"/>
    </source>
</evidence>
<dbReference type="AlphaFoldDB" id="A0A2H3CWI8"/>
<keyword evidence="2" id="KW-1185">Reference proteome</keyword>
<dbReference type="InParanoid" id="A0A2H3CWI8"/>
<accession>A0A2H3CWI8</accession>
<evidence type="ECO:0000313" key="2">
    <source>
        <dbReference type="Proteomes" id="UP000217790"/>
    </source>
</evidence>
<dbReference type="Proteomes" id="UP000217790">
    <property type="component" value="Unassembled WGS sequence"/>
</dbReference>
<dbReference type="EMBL" id="KZ293679">
    <property type="protein sequence ID" value="PBK87389.1"/>
    <property type="molecule type" value="Genomic_DNA"/>
</dbReference>
<proteinExistence type="predicted"/>